<evidence type="ECO:0008006" key="4">
    <source>
        <dbReference type="Google" id="ProtNLM"/>
    </source>
</evidence>
<name>E9H595_DAPPU</name>
<dbReference type="EMBL" id="GL732593">
    <property type="protein sequence ID" value="EFX73090.1"/>
    <property type="molecule type" value="Genomic_DNA"/>
</dbReference>
<accession>E9H595</accession>
<dbReference type="PhylomeDB" id="E9H595"/>
<dbReference type="Gene3D" id="2.40.50.140">
    <property type="entry name" value="Nucleic acid-binding proteins"/>
    <property type="match status" value="1"/>
</dbReference>
<feature type="compositionally biased region" description="Basic and acidic residues" evidence="1">
    <location>
        <begin position="60"/>
        <end position="71"/>
    </location>
</feature>
<evidence type="ECO:0000313" key="3">
    <source>
        <dbReference type="Proteomes" id="UP000000305"/>
    </source>
</evidence>
<dbReference type="Proteomes" id="UP000000305">
    <property type="component" value="Unassembled WGS sequence"/>
</dbReference>
<sequence>MDHQLLLNPAKERYTMSSAQKSESEGDVVECPGMENNSVLLPGGNNQVIELSPVKKEAETTLVSLERKRSSTEMGEMSTVSKTSGGSSGPESSPAKKKMEAMKNKCPNAGLTNQVVDIASLFLQNPSCKLAARLVLIVVKDVFFGGKLQQIMELTFLDRSGEIKVTVWSNLIEKWSGVLKKNDVYLLSGLVFVKADRKYTRTSPGVVEAKFNNYTQCIFISESDLAQYDIPRLQFHFKDFNSLITESKLGDVIDVIGLLTEVCDLDFKEKGNEKLLILMNRDTEQKESNIKFYL</sequence>
<dbReference type="InterPro" id="IPR012340">
    <property type="entry name" value="NA-bd_OB-fold"/>
</dbReference>
<dbReference type="GO" id="GO:0006289">
    <property type="term" value="P:nucleotide-excision repair"/>
    <property type="evidence" value="ECO:0000318"/>
    <property type="project" value="GO_Central"/>
</dbReference>
<dbReference type="OrthoDB" id="1751331at2759"/>
<gene>
    <name evidence="2" type="ORF">DAPPUDRAFT_110115</name>
</gene>
<dbReference type="AlphaFoldDB" id="E9H595"/>
<feature type="region of interest" description="Disordered" evidence="1">
    <location>
        <begin position="60"/>
        <end position="97"/>
    </location>
</feature>
<dbReference type="GO" id="GO:0005662">
    <property type="term" value="C:DNA replication factor A complex"/>
    <property type="evidence" value="ECO:0000318"/>
    <property type="project" value="GO_Central"/>
</dbReference>
<evidence type="ECO:0000256" key="1">
    <source>
        <dbReference type="SAM" id="MobiDB-lite"/>
    </source>
</evidence>
<dbReference type="InParanoid" id="E9H595"/>
<dbReference type="SUPFAM" id="SSF50249">
    <property type="entry name" value="Nucleic acid-binding proteins"/>
    <property type="match status" value="1"/>
</dbReference>
<protein>
    <recommendedName>
        <fullName evidence="4">OB domain-containing protein</fullName>
    </recommendedName>
</protein>
<dbReference type="HOGENOM" id="CLU_947521_0_0_1"/>
<dbReference type="STRING" id="6669.E9H595"/>
<dbReference type="GO" id="GO:0003684">
    <property type="term" value="F:damaged DNA binding"/>
    <property type="evidence" value="ECO:0000318"/>
    <property type="project" value="GO_Central"/>
</dbReference>
<dbReference type="GO" id="GO:0007004">
    <property type="term" value="P:telomere maintenance via telomerase"/>
    <property type="evidence" value="ECO:0000318"/>
    <property type="project" value="GO_Central"/>
</dbReference>
<dbReference type="KEGG" id="dpx:DAPPUDRAFT_110115"/>
<dbReference type="GO" id="GO:0000724">
    <property type="term" value="P:double-strand break repair via homologous recombination"/>
    <property type="evidence" value="ECO:0000318"/>
    <property type="project" value="GO_Central"/>
</dbReference>
<dbReference type="GO" id="GO:0006260">
    <property type="term" value="P:DNA replication"/>
    <property type="evidence" value="ECO:0000318"/>
    <property type="project" value="GO_Central"/>
</dbReference>
<organism evidence="2 3">
    <name type="scientific">Daphnia pulex</name>
    <name type="common">Water flea</name>
    <dbReference type="NCBI Taxonomy" id="6669"/>
    <lineage>
        <taxon>Eukaryota</taxon>
        <taxon>Metazoa</taxon>
        <taxon>Ecdysozoa</taxon>
        <taxon>Arthropoda</taxon>
        <taxon>Crustacea</taxon>
        <taxon>Branchiopoda</taxon>
        <taxon>Diplostraca</taxon>
        <taxon>Cladocera</taxon>
        <taxon>Anomopoda</taxon>
        <taxon>Daphniidae</taxon>
        <taxon>Daphnia</taxon>
    </lineage>
</organism>
<proteinExistence type="predicted"/>
<evidence type="ECO:0000313" key="2">
    <source>
        <dbReference type="EMBL" id="EFX73090.1"/>
    </source>
</evidence>
<keyword evidence="3" id="KW-1185">Reference proteome</keyword>
<dbReference type="GO" id="GO:0051321">
    <property type="term" value="P:meiotic cell cycle"/>
    <property type="evidence" value="ECO:0000318"/>
    <property type="project" value="GO_Central"/>
</dbReference>
<feature type="region of interest" description="Disordered" evidence="1">
    <location>
        <begin position="1"/>
        <end position="28"/>
    </location>
</feature>
<dbReference type="GO" id="GO:0043047">
    <property type="term" value="F:single-stranded telomeric DNA binding"/>
    <property type="evidence" value="ECO:0000318"/>
    <property type="project" value="GO_Central"/>
</dbReference>
<reference evidence="2 3" key="1">
    <citation type="journal article" date="2011" name="Science">
        <title>The ecoresponsive genome of Daphnia pulex.</title>
        <authorList>
            <person name="Colbourne J.K."/>
            <person name="Pfrender M.E."/>
            <person name="Gilbert D."/>
            <person name="Thomas W.K."/>
            <person name="Tucker A."/>
            <person name="Oakley T.H."/>
            <person name="Tokishita S."/>
            <person name="Aerts A."/>
            <person name="Arnold G.J."/>
            <person name="Basu M.K."/>
            <person name="Bauer D.J."/>
            <person name="Caceres C.E."/>
            <person name="Carmel L."/>
            <person name="Casola C."/>
            <person name="Choi J.H."/>
            <person name="Detter J.C."/>
            <person name="Dong Q."/>
            <person name="Dusheyko S."/>
            <person name="Eads B.D."/>
            <person name="Frohlich T."/>
            <person name="Geiler-Samerotte K.A."/>
            <person name="Gerlach D."/>
            <person name="Hatcher P."/>
            <person name="Jogdeo S."/>
            <person name="Krijgsveld J."/>
            <person name="Kriventseva E.V."/>
            <person name="Kultz D."/>
            <person name="Laforsch C."/>
            <person name="Lindquist E."/>
            <person name="Lopez J."/>
            <person name="Manak J.R."/>
            <person name="Muller J."/>
            <person name="Pangilinan J."/>
            <person name="Patwardhan R.P."/>
            <person name="Pitluck S."/>
            <person name="Pritham E.J."/>
            <person name="Rechtsteiner A."/>
            <person name="Rho M."/>
            <person name="Rogozin I.B."/>
            <person name="Sakarya O."/>
            <person name="Salamov A."/>
            <person name="Schaack S."/>
            <person name="Shapiro H."/>
            <person name="Shiga Y."/>
            <person name="Skalitzky C."/>
            <person name="Smith Z."/>
            <person name="Souvorov A."/>
            <person name="Sung W."/>
            <person name="Tang Z."/>
            <person name="Tsuchiya D."/>
            <person name="Tu H."/>
            <person name="Vos H."/>
            <person name="Wang M."/>
            <person name="Wolf Y.I."/>
            <person name="Yamagata H."/>
            <person name="Yamada T."/>
            <person name="Ye Y."/>
            <person name="Shaw J.R."/>
            <person name="Andrews J."/>
            <person name="Crease T.J."/>
            <person name="Tang H."/>
            <person name="Lucas S.M."/>
            <person name="Robertson H.M."/>
            <person name="Bork P."/>
            <person name="Koonin E.V."/>
            <person name="Zdobnov E.M."/>
            <person name="Grigoriev I.V."/>
            <person name="Lynch M."/>
            <person name="Boore J.L."/>
        </authorList>
    </citation>
    <scope>NUCLEOTIDE SEQUENCE [LARGE SCALE GENOMIC DNA]</scope>
</reference>